<keyword evidence="1" id="KW-0732">Signal</keyword>
<protein>
    <recommendedName>
        <fullName evidence="4">Lysozyme inhibitor LprI N-terminal domain-containing protein</fullName>
    </recommendedName>
</protein>
<evidence type="ECO:0008006" key="4">
    <source>
        <dbReference type="Google" id="ProtNLM"/>
    </source>
</evidence>
<feature type="chain" id="PRO_5013315151" description="Lysozyme inhibitor LprI N-terminal domain-containing protein" evidence="1">
    <location>
        <begin position="29"/>
        <end position="164"/>
    </location>
</feature>
<dbReference type="AlphaFoldDB" id="A0A1N7PK01"/>
<dbReference type="OrthoDB" id="7359167at2"/>
<name>A0A1N7PK01_9PROT</name>
<evidence type="ECO:0000313" key="3">
    <source>
        <dbReference type="Proteomes" id="UP000185678"/>
    </source>
</evidence>
<keyword evidence="3" id="KW-1185">Reference proteome</keyword>
<dbReference type="Proteomes" id="UP000185678">
    <property type="component" value="Unassembled WGS sequence"/>
</dbReference>
<dbReference type="STRING" id="80876.SAMN05421779_10724"/>
<reference evidence="2 3" key="1">
    <citation type="submission" date="2017-01" db="EMBL/GenBank/DDBJ databases">
        <authorList>
            <person name="Mah S.A."/>
            <person name="Swanson W.J."/>
            <person name="Moy G.W."/>
            <person name="Vacquier V.D."/>
        </authorList>
    </citation>
    <scope>NUCLEOTIDE SEQUENCE [LARGE SCALE GENOMIC DNA]</scope>
    <source>
        <strain evidence="2 3">DSM 11589</strain>
    </source>
</reference>
<evidence type="ECO:0000313" key="2">
    <source>
        <dbReference type="EMBL" id="SIT10922.1"/>
    </source>
</evidence>
<accession>A0A1N7PK01</accession>
<proteinExistence type="predicted"/>
<sequence length="164" mass="18065">MAYRLKTTLWSSMILAGVSMLDPAAASAAEQRGKLDFGRLNAAAERADRCDAKAQAVYDKGEQEQILAALTEQRACLEGILLATAREFYPPDAFGAGGMEARLADLRHSNDAILDPIYTKPRTCAPSCAPLYRIWAAEAYVTTVRTLLDGMLDRLKDESPYYRQ</sequence>
<feature type="signal peptide" evidence="1">
    <location>
        <begin position="1"/>
        <end position="28"/>
    </location>
</feature>
<dbReference type="RefSeq" id="WP_139332985.1">
    <property type="nucleotide sequence ID" value="NZ_FTOA01000007.1"/>
</dbReference>
<organism evidence="2 3">
    <name type="scientific">Insolitispirillum peregrinum</name>
    <dbReference type="NCBI Taxonomy" id="80876"/>
    <lineage>
        <taxon>Bacteria</taxon>
        <taxon>Pseudomonadati</taxon>
        <taxon>Pseudomonadota</taxon>
        <taxon>Alphaproteobacteria</taxon>
        <taxon>Rhodospirillales</taxon>
        <taxon>Novispirillaceae</taxon>
        <taxon>Insolitispirillum</taxon>
    </lineage>
</organism>
<dbReference type="EMBL" id="FTOA01000007">
    <property type="protein sequence ID" value="SIT10922.1"/>
    <property type="molecule type" value="Genomic_DNA"/>
</dbReference>
<gene>
    <name evidence="2" type="ORF">SAMN05421779_10724</name>
</gene>
<evidence type="ECO:0000256" key="1">
    <source>
        <dbReference type="SAM" id="SignalP"/>
    </source>
</evidence>